<proteinExistence type="predicted"/>
<feature type="compositionally biased region" description="Basic and acidic residues" evidence="1">
    <location>
        <begin position="73"/>
        <end position="83"/>
    </location>
</feature>
<name>A0A4C1X0F4_EUMVA</name>
<keyword evidence="3" id="KW-1185">Reference proteome</keyword>
<gene>
    <name evidence="2" type="ORF">EVAR_53634_1</name>
</gene>
<sequence>MPNRDSSTSTAFSSNGNFKQISLASRIVTRLANIKRDKSFYYIAARSSRPVRARPSDRRVIGCKIMRFPNRFPDVRPDADGRPARTARGADAGRRTRRTASALNIRGMG</sequence>
<dbReference type="EMBL" id="BGZK01000695">
    <property type="protein sequence ID" value="GBP56560.1"/>
    <property type="molecule type" value="Genomic_DNA"/>
</dbReference>
<organism evidence="2 3">
    <name type="scientific">Eumeta variegata</name>
    <name type="common">Bagworm moth</name>
    <name type="synonym">Eumeta japonica</name>
    <dbReference type="NCBI Taxonomy" id="151549"/>
    <lineage>
        <taxon>Eukaryota</taxon>
        <taxon>Metazoa</taxon>
        <taxon>Ecdysozoa</taxon>
        <taxon>Arthropoda</taxon>
        <taxon>Hexapoda</taxon>
        <taxon>Insecta</taxon>
        <taxon>Pterygota</taxon>
        <taxon>Neoptera</taxon>
        <taxon>Endopterygota</taxon>
        <taxon>Lepidoptera</taxon>
        <taxon>Glossata</taxon>
        <taxon>Ditrysia</taxon>
        <taxon>Tineoidea</taxon>
        <taxon>Psychidae</taxon>
        <taxon>Oiketicinae</taxon>
        <taxon>Eumeta</taxon>
    </lineage>
</organism>
<protein>
    <submittedName>
        <fullName evidence="2">Uncharacterized protein</fullName>
    </submittedName>
</protein>
<dbReference type="AlphaFoldDB" id="A0A4C1X0F4"/>
<comment type="caution">
    <text evidence="2">The sequence shown here is derived from an EMBL/GenBank/DDBJ whole genome shotgun (WGS) entry which is preliminary data.</text>
</comment>
<evidence type="ECO:0000313" key="2">
    <source>
        <dbReference type="EMBL" id="GBP56560.1"/>
    </source>
</evidence>
<accession>A0A4C1X0F4</accession>
<feature type="region of interest" description="Disordered" evidence="1">
    <location>
        <begin position="73"/>
        <end position="109"/>
    </location>
</feature>
<reference evidence="2 3" key="1">
    <citation type="journal article" date="2019" name="Commun. Biol.">
        <title>The bagworm genome reveals a unique fibroin gene that provides high tensile strength.</title>
        <authorList>
            <person name="Kono N."/>
            <person name="Nakamura H."/>
            <person name="Ohtoshi R."/>
            <person name="Tomita M."/>
            <person name="Numata K."/>
            <person name="Arakawa K."/>
        </authorList>
    </citation>
    <scope>NUCLEOTIDE SEQUENCE [LARGE SCALE GENOMIC DNA]</scope>
</reference>
<evidence type="ECO:0000313" key="3">
    <source>
        <dbReference type="Proteomes" id="UP000299102"/>
    </source>
</evidence>
<evidence type="ECO:0000256" key="1">
    <source>
        <dbReference type="SAM" id="MobiDB-lite"/>
    </source>
</evidence>
<dbReference type="Proteomes" id="UP000299102">
    <property type="component" value="Unassembled WGS sequence"/>
</dbReference>